<gene>
    <name evidence="9" type="ORF">LCGC14_1238050</name>
</gene>
<protein>
    <submittedName>
        <fullName evidence="9">Uncharacterized protein</fullName>
    </submittedName>
</protein>
<evidence type="ECO:0000256" key="4">
    <source>
        <dbReference type="ARBA" id="ARBA00023136"/>
    </source>
</evidence>
<feature type="domain" description="NfeD-like C-terminal" evidence="6">
    <location>
        <begin position="376"/>
        <end position="431"/>
    </location>
</feature>
<dbReference type="Gene3D" id="2.40.50.140">
    <property type="entry name" value="Nucleic acid-binding proteins"/>
    <property type="match status" value="1"/>
</dbReference>
<comment type="subcellular location">
    <subcellularLocation>
        <location evidence="1">Membrane</location>
        <topology evidence="1">Multi-pass membrane protein</topology>
    </subcellularLocation>
</comment>
<dbReference type="Pfam" id="PF24961">
    <property type="entry name" value="NfeD_membrane"/>
    <property type="match status" value="1"/>
</dbReference>
<dbReference type="InterPro" id="IPR002810">
    <property type="entry name" value="NfeD-like_C"/>
</dbReference>
<dbReference type="FunFam" id="3.90.226.10:FF:000089">
    <property type="entry name" value="Membrane-bound serine protease"/>
    <property type="match status" value="1"/>
</dbReference>
<evidence type="ECO:0000256" key="3">
    <source>
        <dbReference type="ARBA" id="ARBA00022989"/>
    </source>
</evidence>
<dbReference type="SUPFAM" id="SSF52096">
    <property type="entry name" value="ClpP/crotonase"/>
    <property type="match status" value="1"/>
</dbReference>
<feature type="transmembrane region" description="Helical" evidence="5">
    <location>
        <begin position="265"/>
        <end position="282"/>
    </location>
</feature>
<accession>A0A0F9LTR7</accession>
<comment type="caution">
    <text evidence="9">The sequence shown here is derived from an EMBL/GenBank/DDBJ whole genome shotgun (WGS) entry which is preliminary data.</text>
</comment>
<dbReference type="GO" id="GO:0016020">
    <property type="term" value="C:membrane"/>
    <property type="evidence" value="ECO:0007669"/>
    <property type="project" value="UniProtKB-SubCell"/>
</dbReference>
<evidence type="ECO:0000313" key="9">
    <source>
        <dbReference type="EMBL" id="KKM90496.1"/>
    </source>
</evidence>
<dbReference type="PANTHER" id="PTHR33507:SF4">
    <property type="entry name" value="NODULATION COMPETITIVENESS PROTEIN NFED"/>
    <property type="match status" value="1"/>
</dbReference>
<dbReference type="InterPro" id="IPR056739">
    <property type="entry name" value="NfeD_membrane"/>
</dbReference>
<keyword evidence="4 5" id="KW-0472">Membrane</keyword>
<dbReference type="PANTHER" id="PTHR33507">
    <property type="entry name" value="INNER MEMBRANE PROTEIN YBBJ"/>
    <property type="match status" value="1"/>
</dbReference>
<sequence>MAAILFASIVLAEVRAEDTKPVEPSEQIRGEVLVITLNGVINPVAAEFISKNIKKAGQMNADALVIELDTPGGLMESMRTIIKDMNASPVPIVVYVAPDGARAASAGAFITIAAHVAAMAPQTNIGAAHPVSAGGGQMDEVMSGKVTNDAVAYIKSLAKAHGRNEQWAEDAVRKSISSTAEEALEENVIDIVAPNLKTLLDEIHGRTVTTASGDVVLNTKNANIVREVMGLRHRILDVISNPNIAYILMMLGFYGLFFELTNPGAIFPGVVGGISLILAFYAFQTLPVNYAGVMLILLAVVMFVLETQLASYGALTIGGLIAMFLGSLMLFSEGGPLFRVSLQVIFATTGTTAAFFVEIVGLIIKAHKRKPSTGNEGLVGLEGKASSEVGPESGSVRVHGEIWSAVSDEDISEGSSVVVESANGLKVKVKRKP</sequence>
<evidence type="ECO:0000259" key="7">
    <source>
        <dbReference type="Pfam" id="PF24961"/>
    </source>
</evidence>
<evidence type="ECO:0000259" key="8">
    <source>
        <dbReference type="Pfam" id="PF25145"/>
    </source>
</evidence>
<evidence type="ECO:0000256" key="1">
    <source>
        <dbReference type="ARBA" id="ARBA00004141"/>
    </source>
</evidence>
<keyword evidence="3 5" id="KW-1133">Transmembrane helix</keyword>
<evidence type="ECO:0000256" key="2">
    <source>
        <dbReference type="ARBA" id="ARBA00022692"/>
    </source>
</evidence>
<evidence type="ECO:0000256" key="5">
    <source>
        <dbReference type="SAM" id="Phobius"/>
    </source>
</evidence>
<dbReference type="InterPro" id="IPR056738">
    <property type="entry name" value="NfeD1b_N"/>
</dbReference>
<name>A0A0F9LTR7_9ZZZZ</name>
<dbReference type="CDD" id="cd07020">
    <property type="entry name" value="Clp_protease_NfeD_1"/>
    <property type="match status" value="1"/>
</dbReference>
<evidence type="ECO:0000259" key="6">
    <source>
        <dbReference type="Pfam" id="PF01957"/>
    </source>
</evidence>
<feature type="transmembrane region" description="Helical" evidence="5">
    <location>
        <begin position="344"/>
        <end position="364"/>
    </location>
</feature>
<dbReference type="Pfam" id="PF01957">
    <property type="entry name" value="NfeD"/>
    <property type="match status" value="1"/>
</dbReference>
<feature type="domain" description="NfeD1b N-terminal" evidence="8">
    <location>
        <begin position="32"/>
        <end position="186"/>
    </location>
</feature>
<dbReference type="Pfam" id="PF25145">
    <property type="entry name" value="NfeD1b_N"/>
    <property type="match status" value="1"/>
</dbReference>
<reference evidence="9" key="1">
    <citation type="journal article" date="2015" name="Nature">
        <title>Complex archaea that bridge the gap between prokaryotes and eukaryotes.</title>
        <authorList>
            <person name="Spang A."/>
            <person name="Saw J.H."/>
            <person name="Jorgensen S.L."/>
            <person name="Zaremba-Niedzwiedzka K."/>
            <person name="Martijn J."/>
            <person name="Lind A.E."/>
            <person name="van Eijk R."/>
            <person name="Schleper C."/>
            <person name="Guy L."/>
            <person name="Ettema T.J."/>
        </authorList>
    </citation>
    <scope>NUCLEOTIDE SEQUENCE</scope>
</reference>
<dbReference type="Gene3D" id="3.90.226.10">
    <property type="entry name" value="2-enoyl-CoA Hydratase, Chain A, domain 1"/>
    <property type="match status" value="1"/>
</dbReference>
<dbReference type="InterPro" id="IPR052165">
    <property type="entry name" value="Membrane_assoc_protease"/>
</dbReference>
<feature type="transmembrane region" description="Helical" evidence="5">
    <location>
        <begin position="312"/>
        <end position="332"/>
    </location>
</feature>
<dbReference type="SUPFAM" id="SSF141322">
    <property type="entry name" value="NfeD domain-like"/>
    <property type="match status" value="1"/>
</dbReference>
<keyword evidence="2 5" id="KW-0812">Transmembrane</keyword>
<dbReference type="InterPro" id="IPR029045">
    <property type="entry name" value="ClpP/crotonase-like_dom_sf"/>
</dbReference>
<dbReference type="AlphaFoldDB" id="A0A0F9LTR7"/>
<feature type="transmembrane region" description="Helical" evidence="5">
    <location>
        <begin position="288"/>
        <end position="305"/>
    </location>
</feature>
<proteinExistence type="predicted"/>
<feature type="domain" description="NfeD integral membrane" evidence="7">
    <location>
        <begin position="243"/>
        <end position="357"/>
    </location>
</feature>
<feature type="transmembrane region" description="Helical" evidence="5">
    <location>
        <begin position="239"/>
        <end position="258"/>
    </location>
</feature>
<dbReference type="InterPro" id="IPR012340">
    <property type="entry name" value="NA-bd_OB-fold"/>
</dbReference>
<dbReference type="EMBL" id="LAZR01006664">
    <property type="protein sequence ID" value="KKM90496.1"/>
    <property type="molecule type" value="Genomic_DNA"/>
</dbReference>
<organism evidence="9">
    <name type="scientific">marine sediment metagenome</name>
    <dbReference type="NCBI Taxonomy" id="412755"/>
    <lineage>
        <taxon>unclassified sequences</taxon>
        <taxon>metagenomes</taxon>
        <taxon>ecological metagenomes</taxon>
    </lineage>
</organism>